<gene>
    <name evidence="1" type="ORF">NEMBOFW57_008575</name>
</gene>
<dbReference type="Proteomes" id="UP001197093">
    <property type="component" value="Unassembled WGS sequence"/>
</dbReference>
<accession>A0AAD4EVE4</accession>
<proteinExistence type="predicted"/>
<reference evidence="1" key="1">
    <citation type="submission" date="2023-02" db="EMBL/GenBank/DDBJ databases">
        <authorList>
            <person name="Palmer J.M."/>
        </authorList>
    </citation>
    <scope>NUCLEOTIDE SEQUENCE</scope>
    <source>
        <strain evidence="1">FW57</strain>
    </source>
</reference>
<evidence type="ECO:0000313" key="2">
    <source>
        <dbReference type="Proteomes" id="UP001197093"/>
    </source>
</evidence>
<dbReference type="PANTHER" id="PTHR36205">
    <property type="entry name" value="CHROMOSOME 19, WHOLE GENOME SHOTGUN SEQUENCE"/>
    <property type="match status" value="1"/>
</dbReference>
<dbReference type="InterPro" id="IPR021822">
    <property type="entry name" value="DUF3405"/>
</dbReference>
<sequence length="466" mass="53009">MTAADRYGPYGWHDDRPEYGKIKVAWDTIDWSSLQNHCLQRNALRFQHPTPIRPGERRFRMREADEDIKVPIPEPLGAQYNPRTAIVFRAREGYNYTTEDLVNLRATITETSLRFGSDYTVFLLVDVKDTSRNIFSTEADYQRAIFDLVPPEFQGITVLFDETLLASWYPTIKSHSATYQIMQPLQLFGHFYPEFAHVWQLELDVRFTGHAGRYLTALAAFARAQPRKQAAERSTWFYMPSVHGPYSALLAAVNATLSGGGGVAWPSLALPTPASGFLPLGPSGPPDPLDDDFAWGVGDEADFIAFAPCAHIPFLRDWYWRDWHQGFGRRRAPPGGWMCQPAMGRASRVLLQAVHHAQARLGLAIHSEATLSSFALWHGLKLVAPPGPLFQDPRWDERDMDEVYNGAARQRPEGMRGMAYGEAVYRGSPWEYVTQKASFWWRSGFPDRIYDAWLGRKGRSRRCHEP</sequence>
<protein>
    <submittedName>
        <fullName evidence="1">Uncharacterized protein</fullName>
    </submittedName>
</protein>
<evidence type="ECO:0000313" key="1">
    <source>
        <dbReference type="EMBL" id="KAG7286267.1"/>
    </source>
</evidence>
<name>A0AAD4EVE4_9PEZI</name>
<dbReference type="EMBL" id="JAHCVI010000004">
    <property type="protein sequence ID" value="KAG7286267.1"/>
    <property type="molecule type" value="Genomic_DNA"/>
</dbReference>
<comment type="caution">
    <text evidence="1">The sequence shown here is derived from an EMBL/GenBank/DDBJ whole genome shotgun (WGS) entry which is preliminary data.</text>
</comment>
<organism evidence="1 2">
    <name type="scientific">Staphylotrichum longicolle</name>
    <dbReference type="NCBI Taxonomy" id="669026"/>
    <lineage>
        <taxon>Eukaryota</taxon>
        <taxon>Fungi</taxon>
        <taxon>Dikarya</taxon>
        <taxon>Ascomycota</taxon>
        <taxon>Pezizomycotina</taxon>
        <taxon>Sordariomycetes</taxon>
        <taxon>Sordariomycetidae</taxon>
        <taxon>Sordariales</taxon>
        <taxon>Chaetomiaceae</taxon>
        <taxon>Staphylotrichum</taxon>
    </lineage>
</organism>
<dbReference type="PANTHER" id="PTHR36205:SF2">
    <property type="entry name" value="MAJOR FACILITATOR SUPERFAMILY TRANSPORTER"/>
    <property type="match status" value="1"/>
</dbReference>
<dbReference type="AlphaFoldDB" id="A0AAD4EVE4"/>
<dbReference type="Pfam" id="PF11885">
    <property type="entry name" value="DUF3405"/>
    <property type="match status" value="1"/>
</dbReference>
<keyword evidence="2" id="KW-1185">Reference proteome</keyword>